<dbReference type="SUPFAM" id="SSF48056">
    <property type="entry name" value="Di-copper centre-containing domain"/>
    <property type="match status" value="1"/>
</dbReference>
<dbReference type="InterPro" id="IPR050316">
    <property type="entry name" value="Tyrosinase/Hemocyanin"/>
</dbReference>
<keyword evidence="2" id="KW-0472">Membrane</keyword>
<dbReference type="GO" id="GO:0046872">
    <property type="term" value="F:metal ion binding"/>
    <property type="evidence" value="ECO:0007669"/>
    <property type="project" value="UniProtKB-KW"/>
</dbReference>
<gene>
    <name evidence="5" type="ORF">BP5796_01603</name>
</gene>
<dbReference type="Proteomes" id="UP000256328">
    <property type="component" value="Unassembled WGS sequence"/>
</dbReference>
<dbReference type="InterPro" id="IPR008922">
    <property type="entry name" value="Di-copper_centre_dom_sf"/>
</dbReference>
<feature type="domain" description="Tyrosinase copper-binding" evidence="4">
    <location>
        <begin position="286"/>
        <end position="297"/>
    </location>
</feature>
<keyword evidence="6" id="KW-1185">Reference proteome</keyword>
<dbReference type="GO" id="GO:0016491">
    <property type="term" value="F:oxidoreductase activity"/>
    <property type="evidence" value="ECO:0007669"/>
    <property type="project" value="InterPro"/>
</dbReference>
<dbReference type="Gene3D" id="1.10.1280.10">
    <property type="entry name" value="Di-copper center containing domain from catechol oxidase"/>
    <property type="match status" value="1"/>
</dbReference>
<evidence type="ECO:0000259" key="4">
    <source>
        <dbReference type="PROSITE" id="PS00498"/>
    </source>
</evidence>
<keyword evidence="2" id="KW-1133">Transmembrane helix</keyword>
<dbReference type="EMBL" id="PDLN01000002">
    <property type="protein sequence ID" value="RDW92209.1"/>
    <property type="molecule type" value="Genomic_DNA"/>
</dbReference>
<dbReference type="PANTHER" id="PTHR11474">
    <property type="entry name" value="TYROSINASE FAMILY MEMBER"/>
    <property type="match status" value="1"/>
</dbReference>
<evidence type="ECO:0000313" key="6">
    <source>
        <dbReference type="Proteomes" id="UP000256328"/>
    </source>
</evidence>
<dbReference type="AlphaFoldDB" id="A0A3D8T130"/>
<organism evidence="5 6">
    <name type="scientific">Coleophoma crateriformis</name>
    <dbReference type="NCBI Taxonomy" id="565419"/>
    <lineage>
        <taxon>Eukaryota</taxon>
        <taxon>Fungi</taxon>
        <taxon>Dikarya</taxon>
        <taxon>Ascomycota</taxon>
        <taxon>Pezizomycotina</taxon>
        <taxon>Leotiomycetes</taxon>
        <taxon>Helotiales</taxon>
        <taxon>Dermateaceae</taxon>
        <taxon>Coleophoma</taxon>
    </lineage>
</organism>
<proteinExistence type="predicted"/>
<sequence length="360" mass="41188">MEPVKYTAVSGTEDGIIEEKRRNTSPWLHYGSFGLILLMSCIASSILTATYVSTNITAPIMLTHGSTSSVCEVPPTRREWRSLHNSERKNYVESVKCLTKLPSAMRDDGTLYDDFVYVHMSIGQESHFSASFLPWHRMFLHIFESTLIDKCGFHGNLPYWDWASDWQSLDTSSIWDTVHGFGGDGNVSVRSPIAAGNCVTQGPFSDLQLLFYNKTKLPHCLTRGFKNYQTEELGSLFGEQFKPFEMGRLITAQNYDHFREMIEWTVHNAMHWGIRGDFGQDSAANDPLFWLHHTQLDRLWWLWQQENPGKRLVEYAGQGFNTTTSGPASMQDSLNYTGVGDYFKVFQAMNTKTDILCYRY</sequence>
<keyword evidence="2" id="KW-0812">Transmembrane</keyword>
<dbReference type="PROSITE" id="PS00497">
    <property type="entry name" value="TYROSINASE_1"/>
    <property type="match status" value="1"/>
</dbReference>
<dbReference type="Pfam" id="PF00264">
    <property type="entry name" value="Tyrosinase"/>
    <property type="match status" value="1"/>
</dbReference>
<keyword evidence="1" id="KW-0479">Metal-binding</keyword>
<dbReference type="InterPro" id="IPR002227">
    <property type="entry name" value="Tyrosinase_Cu-bd"/>
</dbReference>
<evidence type="ECO:0000256" key="1">
    <source>
        <dbReference type="ARBA" id="ARBA00022723"/>
    </source>
</evidence>
<dbReference type="PRINTS" id="PR00092">
    <property type="entry name" value="TYROSINASE"/>
</dbReference>
<comment type="caution">
    <text evidence="5">The sequence shown here is derived from an EMBL/GenBank/DDBJ whole genome shotgun (WGS) entry which is preliminary data.</text>
</comment>
<protein>
    <recommendedName>
        <fullName evidence="3 4">Tyrosinase copper-binding domain-containing protein</fullName>
    </recommendedName>
</protein>
<evidence type="ECO:0000313" key="5">
    <source>
        <dbReference type="EMBL" id="RDW92209.1"/>
    </source>
</evidence>
<dbReference type="OrthoDB" id="6132182at2759"/>
<dbReference type="PANTHER" id="PTHR11474:SF127">
    <property type="entry name" value="TYROSINASE COPPER-BINDING DOMAIN-CONTAINING PROTEIN"/>
    <property type="match status" value="1"/>
</dbReference>
<evidence type="ECO:0000259" key="3">
    <source>
        <dbReference type="PROSITE" id="PS00497"/>
    </source>
</evidence>
<accession>A0A3D8T130</accession>
<feature type="transmembrane region" description="Helical" evidence="2">
    <location>
        <begin position="27"/>
        <end position="52"/>
    </location>
</feature>
<evidence type="ECO:0000256" key="2">
    <source>
        <dbReference type="SAM" id="Phobius"/>
    </source>
</evidence>
<name>A0A3D8T130_9HELO</name>
<dbReference type="PROSITE" id="PS00498">
    <property type="entry name" value="TYROSINASE_2"/>
    <property type="match status" value="1"/>
</dbReference>
<reference evidence="5 6" key="1">
    <citation type="journal article" date="2018" name="IMA Fungus">
        <title>IMA Genome-F 9: Draft genome sequence of Annulohypoxylon stygium, Aspergillus mulundensis, Berkeleyomyces basicola (syn. Thielaviopsis basicola), Ceratocystis smalleyi, two Cercospora beticola strains, Coleophoma cylindrospora, Fusarium fracticaudum, Phialophora cf. hyalina, and Morchella septimelata.</title>
        <authorList>
            <person name="Wingfield B.D."/>
            <person name="Bills G.F."/>
            <person name="Dong Y."/>
            <person name="Huang W."/>
            <person name="Nel W.J."/>
            <person name="Swalarsk-Parry B.S."/>
            <person name="Vaghefi N."/>
            <person name="Wilken P.M."/>
            <person name="An Z."/>
            <person name="de Beer Z.W."/>
            <person name="De Vos L."/>
            <person name="Chen L."/>
            <person name="Duong T.A."/>
            <person name="Gao Y."/>
            <person name="Hammerbacher A."/>
            <person name="Kikkert J.R."/>
            <person name="Li Y."/>
            <person name="Li H."/>
            <person name="Li K."/>
            <person name="Li Q."/>
            <person name="Liu X."/>
            <person name="Ma X."/>
            <person name="Naidoo K."/>
            <person name="Pethybridge S.J."/>
            <person name="Sun J."/>
            <person name="Steenkamp E.T."/>
            <person name="van der Nest M.A."/>
            <person name="van Wyk S."/>
            <person name="Wingfield M.J."/>
            <person name="Xiong C."/>
            <person name="Yue Q."/>
            <person name="Zhang X."/>
        </authorList>
    </citation>
    <scope>NUCLEOTIDE SEQUENCE [LARGE SCALE GENOMIC DNA]</scope>
    <source>
        <strain evidence="5 6">BP5796</strain>
    </source>
</reference>
<feature type="domain" description="Tyrosinase copper-binding" evidence="3">
    <location>
        <begin position="127"/>
        <end position="144"/>
    </location>
</feature>